<evidence type="ECO:0000256" key="4">
    <source>
        <dbReference type="ARBA" id="ARBA00022989"/>
    </source>
</evidence>
<dbReference type="GO" id="GO:0005886">
    <property type="term" value="C:plasma membrane"/>
    <property type="evidence" value="ECO:0007669"/>
    <property type="project" value="TreeGrafter"/>
</dbReference>
<feature type="transmembrane region" description="Helical" evidence="6">
    <location>
        <begin position="69"/>
        <end position="98"/>
    </location>
</feature>
<comment type="similarity">
    <text evidence="2">Belongs to the sodium:solute symporter (SSF) (TC 2.A.21) family.</text>
</comment>
<feature type="transmembrane region" description="Helical" evidence="6">
    <location>
        <begin position="210"/>
        <end position="231"/>
    </location>
</feature>
<evidence type="ECO:0000256" key="3">
    <source>
        <dbReference type="ARBA" id="ARBA00022692"/>
    </source>
</evidence>
<keyword evidence="5 6" id="KW-0472">Membrane</keyword>
<dbReference type="EMBL" id="UINC01174463">
    <property type="protein sequence ID" value="SVD80603.1"/>
    <property type="molecule type" value="Genomic_DNA"/>
</dbReference>
<keyword evidence="4 6" id="KW-1133">Transmembrane helix</keyword>
<dbReference type="InterPro" id="IPR001734">
    <property type="entry name" value="Na/solute_symporter"/>
</dbReference>
<gene>
    <name evidence="7" type="ORF">METZ01_LOCUS433457</name>
</gene>
<dbReference type="InterPro" id="IPR038377">
    <property type="entry name" value="Na/Glc_symporter_sf"/>
</dbReference>
<evidence type="ECO:0000256" key="6">
    <source>
        <dbReference type="SAM" id="Phobius"/>
    </source>
</evidence>
<dbReference type="GO" id="GO:0005412">
    <property type="term" value="F:D-glucose:sodium symporter activity"/>
    <property type="evidence" value="ECO:0007669"/>
    <property type="project" value="TreeGrafter"/>
</dbReference>
<feature type="transmembrane region" description="Helical" evidence="6">
    <location>
        <begin position="172"/>
        <end position="190"/>
    </location>
</feature>
<dbReference type="PROSITE" id="PS50283">
    <property type="entry name" value="NA_SOLUT_SYMP_3"/>
    <property type="match status" value="1"/>
</dbReference>
<feature type="transmembrane region" description="Helical" evidence="6">
    <location>
        <begin position="143"/>
        <end position="165"/>
    </location>
</feature>
<evidence type="ECO:0000256" key="5">
    <source>
        <dbReference type="ARBA" id="ARBA00023136"/>
    </source>
</evidence>
<dbReference type="Pfam" id="PF00474">
    <property type="entry name" value="SSF"/>
    <property type="match status" value="1"/>
</dbReference>
<name>A0A382YBF1_9ZZZZ</name>
<evidence type="ECO:0008006" key="8">
    <source>
        <dbReference type="Google" id="ProtNLM"/>
    </source>
</evidence>
<reference evidence="7" key="1">
    <citation type="submission" date="2018-05" db="EMBL/GenBank/DDBJ databases">
        <authorList>
            <person name="Lanie J.A."/>
            <person name="Ng W.-L."/>
            <person name="Kazmierczak K.M."/>
            <person name="Andrzejewski T.M."/>
            <person name="Davidsen T.M."/>
            <person name="Wayne K.J."/>
            <person name="Tettelin H."/>
            <person name="Glass J.I."/>
            <person name="Rusch D."/>
            <person name="Podicherti R."/>
            <person name="Tsui H.-C.T."/>
            <person name="Winkler M.E."/>
        </authorList>
    </citation>
    <scope>NUCLEOTIDE SEQUENCE</scope>
</reference>
<feature type="non-terminal residue" evidence="7">
    <location>
        <position position="1"/>
    </location>
</feature>
<keyword evidence="3 6" id="KW-0812">Transmembrane</keyword>
<organism evidence="7">
    <name type="scientific">marine metagenome</name>
    <dbReference type="NCBI Taxonomy" id="408172"/>
    <lineage>
        <taxon>unclassified sequences</taxon>
        <taxon>metagenomes</taxon>
        <taxon>ecological metagenomes</taxon>
    </lineage>
</organism>
<feature type="transmembrane region" description="Helical" evidence="6">
    <location>
        <begin position="20"/>
        <end position="40"/>
    </location>
</feature>
<dbReference type="Gene3D" id="1.20.1730.10">
    <property type="entry name" value="Sodium/glucose cotransporter"/>
    <property type="match status" value="1"/>
</dbReference>
<protein>
    <recommendedName>
        <fullName evidence="8">Sodium:solute symporter</fullName>
    </recommendedName>
</protein>
<evidence type="ECO:0000256" key="1">
    <source>
        <dbReference type="ARBA" id="ARBA00004141"/>
    </source>
</evidence>
<sequence>RVLSAKNERQARKGTIFAGYLKLLPIFMFFIPGLIAYAMLKSGQLNYQSSDQVFPTLVRELLPSGLRGLVAGGLIAALMSSLSSVFNSCSTLFTIDIYKKLKPNTSEKKLVFVGRVATAVVVITGVLWIPLMKVVSSGGLYTYLQSVQAYIAPPIAAVFLLGLFWSRINSSGALAALIGGFSAGMIRLGLEINKANLADGIWLSIAELNFLYFAIFSFLSCVATLIIVSILTPAPDFDKLEGLTYEKTLSTDKENSKNSWNNIDV</sequence>
<evidence type="ECO:0000313" key="7">
    <source>
        <dbReference type="EMBL" id="SVD80603.1"/>
    </source>
</evidence>
<dbReference type="PANTHER" id="PTHR11819:SF195">
    <property type="entry name" value="SODIUM_GLUCOSE COTRANSPORTER 4"/>
    <property type="match status" value="1"/>
</dbReference>
<proteinExistence type="inferred from homology"/>
<dbReference type="PANTHER" id="PTHR11819">
    <property type="entry name" value="SOLUTE CARRIER FAMILY 5"/>
    <property type="match status" value="1"/>
</dbReference>
<feature type="non-terminal residue" evidence="7">
    <location>
        <position position="265"/>
    </location>
</feature>
<accession>A0A382YBF1</accession>
<evidence type="ECO:0000256" key="2">
    <source>
        <dbReference type="ARBA" id="ARBA00006434"/>
    </source>
</evidence>
<comment type="subcellular location">
    <subcellularLocation>
        <location evidence="1">Membrane</location>
        <topology evidence="1">Multi-pass membrane protein</topology>
    </subcellularLocation>
</comment>
<feature type="transmembrane region" description="Helical" evidence="6">
    <location>
        <begin position="110"/>
        <end position="131"/>
    </location>
</feature>
<dbReference type="AlphaFoldDB" id="A0A382YBF1"/>